<sequence length="395" mass="43528">MRIAILIGNGYGMGGTIRTVVNLAHALGTHHDVEIVSLVQQHEQPFFELPAGVGMRNLVPSRSWPARPAQGWPDRVLERIPSPHLPRAEARGRGALFNVRTERALRRYLSATDADVVIGTRPGLNLLLARWAPRSVLRIGQEHVHFSHHSGDTRGAIQRWYPRLDGLTVLTEADRRDYAAALRPESGWLTTMPNPLPPGDYPRSRLENPIVGAVSRITPIKQFPKLLEAFGKATRDRPDWQLRIYGRGQSLPQVRRAILDLGLHNQVALMGPTADVFGELAKCSVVGVSSRAEGFGMSIVEAFAVGVPVVSFDCPHGPAEIITHDHNGLLVANQDVSALAAGLAQLMENTERRRRMGAAARATSVHYSPDVIADRWDAYLRQRITARHGQLRVSS</sequence>
<comment type="caution">
    <text evidence="3">The sequence shown here is derived from an EMBL/GenBank/DDBJ whole genome shotgun (WGS) entry which is preliminary data.</text>
</comment>
<protein>
    <submittedName>
        <fullName evidence="3">Glycosyltransferase family 4 protein</fullName>
        <ecNumber evidence="3">2.4.-.-</ecNumber>
    </submittedName>
</protein>
<evidence type="ECO:0000259" key="2">
    <source>
        <dbReference type="Pfam" id="PF00534"/>
    </source>
</evidence>
<dbReference type="CDD" id="cd03820">
    <property type="entry name" value="GT4_AmsD-like"/>
    <property type="match status" value="1"/>
</dbReference>
<keyword evidence="4" id="KW-1185">Reference proteome</keyword>
<dbReference type="RefSeq" id="WP_310911892.1">
    <property type="nucleotide sequence ID" value="NZ_JAVLVT010000003.1"/>
</dbReference>
<dbReference type="EC" id="2.4.-.-" evidence="3"/>
<evidence type="ECO:0000313" key="3">
    <source>
        <dbReference type="EMBL" id="MDS1270377.1"/>
    </source>
</evidence>
<accession>A0ABU2H5U1</accession>
<proteinExistence type="predicted"/>
<keyword evidence="1 3" id="KW-0808">Transferase</keyword>
<keyword evidence="3" id="KW-0328">Glycosyltransferase</keyword>
<dbReference type="PANTHER" id="PTHR12526">
    <property type="entry name" value="GLYCOSYLTRANSFERASE"/>
    <property type="match status" value="1"/>
</dbReference>
<evidence type="ECO:0000256" key="1">
    <source>
        <dbReference type="ARBA" id="ARBA00022679"/>
    </source>
</evidence>
<dbReference type="Proteomes" id="UP001250214">
    <property type="component" value="Unassembled WGS sequence"/>
</dbReference>
<organism evidence="3 4">
    <name type="scientific">Lipingzhangella rawalii</name>
    <dbReference type="NCBI Taxonomy" id="2055835"/>
    <lineage>
        <taxon>Bacteria</taxon>
        <taxon>Bacillati</taxon>
        <taxon>Actinomycetota</taxon>
        <taxon>Actinomycetes</taxon>
        <taxon>Streptosporangiales</taxon>
        <taxon>Nocardiopsidaceae</taxon>
        <taxon>Lipingzhangella</taxon>
    </lineage>
</organism>
<dbReference type="SUPFAM" id="SSF53756">
    <property type="entry name" value="UDP-Glycosyltransferase/glycogen phosphorylase"/>
    <property type="match status" value="1"/>
</dbReference>
<dbReference type="PANTHER" id="PTHR12526:SF627">
    <property type="entry name" value="D-RHAMNOSYLTRANSFERASE WBPZ"/>
    <property type="match status" value="1"/>
</dbReference>
<dbReference type="GO" id="GO:0016757">
    <property type="term" value="F:glycosyltransferase activity"/>
    <property type="evidence" value="ECO:0007669"/>
    <property type="project" value="UniProtKB-KW"/>
</dbReference>
<dbReference type="EMBL" id="JAVLVT010000003">
    <property type="protein sequence ID" value="MDS1270377.1"/>
    <property type="molecule type" value="Genomic_DNA"/>
</dbReference>
<reference evidence="4" key="1">
    <citation type="submission" date="2023-07" db="EMBL/GenBank/DDBJ databases">
        <title>Novel species in the genus Lipingzhangella isolated from Sambhar Salt Lake.</title>
        <authorList>
            <person name="Jiya N."/>
            <person name="Kajale S."/>
            <person name="Sharma A."/>
        </authorList>
    </citation>
    <scope>NUCLEOTIDE SEQUENCE [LARGE SCALE GENOMIC DNA]</scope>
    <source>
        <strain evidence="4">LS1_29</strain>
    </source>
</reference>
<dbReference type="Pfam" id="PF00534">
    <property type="entry name" value="Glycos_transf_1"/>
    <property type="match status" value="1"/>
</dbReference>
<feature type="domain" description="Glycosyl transferase family 1" evidence="2">
    <location>
        <begin position="206"/>
        <end position="362"/>
    </location>
</feature>
<dbReference type="Gene3D" id="3.40.50.2000">
    <property type="entry name" value="Glycogen Phosphorylase B"/>
    <property type="match status" value="2"/>
</dbReference>
<name>A0ABU2H5U1_9ACTN</name>
<gene>
    <name evidence="3" type="ORF">RIF23_08730</name>
</gene>
<dbReference type="InterPro" id="IPR001296">
    <property type="entry name" value="Glyco_trans_1"/>
</dbReference>
<evidence type="ECO:0000313" key="4">
    <source>
        <dbReference type="Proteomes" id="UP001250214"/>
    </source>
</evidence>